<dbReference type="EMBL" id="MU003700">
    <property type="protein sequence ID" value="KAF2810096.1"/>
    <property type="molecule type" value="Genomic_DNA"/>
</dbReference>
<feature type="compositionally biased region" description="Polar residues" evidence="1">
    <location>
        <begin position="179"/>
        <end position="189"/>
    </location>
</feature>
<reference evidence="2 4" key="1">
    <citation type="journal article" date="2020" name="Stud. Mycol.">
        <title>101 Dothideomycetes genomes: a test case for predicting lifestyles and emergence of pathogens.</title>
        <authorList>
            <person name="Haridas S."/>
            <person name="Albert R."/>
            <person name="Binder M."/>
            <person name="Bloem J."/>
            <person name="Labutti K."/>
            <person name="Salamov A."/>
            <person name="Andreopoulos B."/>
            <person name="Baker S."/>
            <person name="Barry K."/>
            <person name="Bills G."/>
            <person name="Bluhm B."/>
            <person name="Cannon C."/>
            <person name="Castanera R."/>
            <person name="Culley D."/>
            <person name="Daum C."/>
            <person name="Ezra D."/>
            <person name="Gonzalez J."/>
            <person name="Henrissat B."/>
            <person name="Kuo A."/>
            <person name="Liang C."/>
            <person name="Lipzen A."/>
            <person name="Lutzoni F."/>
            <person name="Magnuson J."/>
            <person name="Mondo S."/>
            <person name="Nolan M."/>
            <person name="Ohm R."/>
            <person name="Pangilinan J."/>
            <person name="Park H.-J."/>
            <person name="Ramirez L."/>
            <person name="Alfaro M."/>
            <person name="Sun H."/>
            <person name="Tritt A."/>
            <person name="Yoshinaga Y."/>
            <person name="Zwiers L.-H."/>
            <person name="Turgeon B."/>
            <person name="Goodwin S."/>
            <person name="Spatafora J."/>
            <person name="Crous P."/>
            <person name="Grigoriev I."/>
        </authorList>
    </citation>
    <scope>NUCLEOTIDE SEQUENCE</scope>
    <source>
        <strain evidence="2 4">CBS 304.34</strain>
    </source>
</reference>
<evidence type="ECO:0000256" key="1">
    <source>
        <dbReference type="SAM" id="MobiDB-lite"/>
    </source>
</evidence>
<dbReference type="GeneID" id="54468914"/>
<name>A0A6A6YMJ2_9PEZI</name>
<proteinExistence type="predicted"/>
<evidence type="ECO:0000313" key="4">
    <source>
        <dbReference type="RefSeq" id="XP_033577060.1"/>
    </source>
</evidence>
<reference evidence="4" key="2">
    <citation type="submission" date="2020-04" db="EMBL/GenBank/DDBJ databases">
        <authorList>
            <consortium name="NCBI Genome Project"/>
        </authorList>
    </citation>
    <scope>NUCLEOTIDE SEQUENCE</scope>
    <source>
        <strain evidence="4">CBS 304.34</strain>
    </source>
</reference>
<evidence type="ECO:0000313" key="2">
    <source>
        <dbReference type="EMBL" id="KAF2810096.1"/>
    </source>
</evidence>
<accession>A0A6A6YMJ2</accession>
<protein>
    <submittedName>
        <fullName evidence="2 4">Uncharacterized protein</fullName>
    </submittedName>
</protein>
<sequence length="389" mass="43775">MAAHGAWEERMQHALEVIEREMIDNSTWLLAMRLDIAEKAEFGLAAVIAATHRLYTQPDESDYHAFDRMAKAFASLRDGVGRQNRTTATGSGIFAPIENDSSNTLGTRRSTTIEPTPIDATVDRETEDESVPVKEEVMTDAAQAMMTKVSPKIKTTTLKATRIKATRIKATRIKATRIIQRSRSNSGSESAYAAEDGPSTQPPRGIKDRLANSSTPCMDLLLDKRLILQNKYKTIIKTLVNLIVKRNGDKEPQLHGFDSQAKHKQLKLLDLGTIMRSILADPELNESKARRALDEKLRFVVCLHPHCFPELGKCAFVFVNMMQSITNLMSNLAKAFGTIEKGVVRSPKATAWYLEVKLRKFAYRNRRLFPELRNTTLAGRWMALSDEKW</sequence>
<gene>
    <name evidence="2 4" type="ORF">BDZ99DRAFT_570719</name>
</gene>
<feature type="region of interest" description="Disordered" evidence="1">
    <location>
        <begin position="178"/>
        <end position="211"/>
    </location>
</feature>
<dbReference type="AlphaFoldDB" id="A0A6A6YMJ2"/>
<dbReference type="RefSeq" id="XP_033577060.1">
    <property type="nucleotide sequence ID" value="XM_033728021.1"/>
</dbReference>
<reference evidence="4" key="3">
    <citation type="submission" date="2025-04" db="UniProtKB">
        <authorList>
            <consortium name="RefSeq"/>
        </authorList>
    </citation>
    <scope>IDENTIFICATION</scope>
    <source>
        <strain evidence="4">CBS 304.34</strain>
    </source>
</reference>
<keyword evidence="3" id="KW-1185">Reference proteome</keyword>
<dbReference type="Proteomes" id="UP000504636">
    <property type="component" value="Unplaced"/>
</dbReference>
<evidence type="ECO:0000313" key="3">
    <source>
        <dbReference type="Proteomes" id="UP000504636"/>
    </source>
</evidence>
<organism evidence="2">
    <name type="scientific">Mytilinidion resinicola</name>
    <dbReference type="NCBI Taxonomy" id="574789"/>
    <lineage>
        <taxon>Eukaryota</taxon>
        <taxon>Fungi</taxon>
        <taxon>Dikarya</taxon>
        <taxon>Ascomycota</taxon>
        <taxon>Pezizomycotina</taxon>
        <taxon>Dothideomycetes</taxon>
        <taxon>Pleosporomycetidae</taxon>
        <taxon>Mytilinidiales</taxon>
        <taxon>Mytilinidiaceae</taxon>
        <taxon>Mytilinidion</taxon>
    </lineage>
</organism>